<dbReference type="PANTHER" id="PTHR23028:SF53">
    <property type="entry name" value="ACYL_TRANSF_3 DOMAIN-CONTAINING PROTEIN"/>
    <property type="match status" value="1"/>
</dbReference>
<feature type="transmembrane region" description="Helical" evidence="1">
    <location>
        <begin position="34"/>
        <end position="54"/>
    </location>
</feature>
<keyword evidence="7" id="KW-1185">Reference proteome</keyword>
<dbReference type="Proteomes" id="UP000681131">
    <property type="component" value="Chromosome"/>
</dbReference>
<dbReference type="RefSeq" id="WP_112869218.1">
    <property type="nucleotide sequence ID" value="NZ_CP021781.1"/>
</dbReference>
<evidence type="ECO:0000313" key="4">
    <source>
        <dbReference type="EMBL" id="AXA33043.1"/>
    </source>
</evidence>
<dbReference type="PANTHER" id="PTHR23028">
    <property type="entry name" value="ACETYLTRANSFERASE"/>
    <property type="match status" value="1"/>
</dbReference>
<feature type="transmembrane region" description="Helical" evidence="1">
    <location>
        <begin position="75"/>
        <end position="94"/>
    </location>
</feature>
<feature type="transmembrane region" description="Helical" evidence="1">
    <location>
        <begin position="12"/>
        <end position="28"/>
    </location>
</feature>
<dbReference type="GO" id="GO:0009103">
    <property type="term" value="P:lipopolysaccharide biosynthetic process"/>
    <property type="evidence" value="ECO:0007669"/>
    <property type="project" value="TreeGrafter"/>
</dbReference>
<proteinExistence type="predicted"/>
<dbReference type="EMBL" id="CP043424">
    <property type="protein sequence ID" value="QIW11270.1"/>
    <property type="molecule type" value="Genomic_DNA"/>
</dbReference>
<accession>A0A2Z4XX94</accession>
<gene>
    <name evidence="4" type="ORF">CDH04_00810</name>
    <name evidence="5" type="ORF">FZC43_00810</name>
</gene>
<evidence type="ECO:0000313" key="6">
    <source>
        <dbReference type="Proteomes" id="UP000251120"/>
    </source>
</evidence>
<evidence type="ECO:0000313" key="5">
    <source>
        <dbReference type="EMBL" id="QIW11270.1"/>
    </source>
</evidence>
<keyword evidence="1" id="KW-1133">Transmembrane helix</keyword>
<organism evidence="4 6">
    <name type="scientific">Francisella adeliensis</name>
    <dbReference type="NCBI Taxonomy" id="2007306"/>
    <lineage>
        <taxon>Bacteria</taxon>
        <taxon>Pseudomonadati</taxon>
        <taxon>Pseudomonadota</taxon>
        <taxon>Gammaproteobacteria</taxon>
        <taxon>Thiotrichales</taxon>
        <taxon>Francisellaceae</taxon>
        <taxon>Francisella</taxon>
    </lineage>
</organism>
<feature type="transmembrane region" description="Helical" evidence="1">
    <location>
        <begin position="282"/>
        <end position="303"/>
    </location>
</feature>
<evidence type="ECO:0000256" key="1">
    <source>
        <dbReference type="SAM" id="Phobius"/>
    </source>
</evidence>
<evidence type="ECO:0000259" key="3">
    <source>
        <dbReference type="Pfam" id="PF19040"/>
    </source>
</evidence>
<feature type="transmembrane region" description="Helical" evidence="1">
    <location>
        <begin position="349"/>
        <end position="370"/>
    </location>
</feature>
<evidence type="ECO:0000259" key="2">
    <source>
        <dbReference type="Pfam" id="PF01757"/>
    </source>
</evidence>
<dbReference type="EMBL" id="CP021781">
    <property type="protein sequence ID" value="AXA33043.1"/>
    <property type="molecule type" value="Genomic_DNA"/>
</dbReference>
<dbReference type="GO" id="GO:0016747">
    <property type="term" value="F:acyltransferase activity, transferring groups other than amino-acyl groups"/>
    <property type="evidence" value="ECO:0007669"/>
    <property type="project" value="InterPro"/>
</dbReference>
<feature type="domain" description="SGNH" evidence="3">
    <location>
        <begin position="421"/>
        <end position="645"/>
    </location>
</feature>
<dbReference type="Pfam" id="PF19040">
    <property type="entry name" value="SGNH"/>
    <property type="match status" value="1"/>
</dbReference>
<feature type="transmembrane region" description="Helical" evidence="1">
    <location>
        <begin position="315"/>
        <end position="337"/>
    </location>
</feature>
<keyword evidence="1" id="KW-0472">Membrane</keyword>
<sequence>MSNIKYRKDIDGLRAFAVISVVLFHLEFSWVKSGFLGVDVFFVISGYLITTIIIRDLQQGIFSIKNFYLRRIRRILPALIVVTLFSSFFAWLILTPGDLMSYSKSLITALGSFSNLFFFKTLNFGYFNTDSSIIPLLHTWSLGIEEQFYIVWPIILILLFKLKLSSKKNLVIITVILTLASISFFFWKHFPKFYYIPIARGFELLFGCILAILLNNRKAVSHNKFTLNALSIASFIMMVVPCYFVVVPYPSIWTLVACLGAAMYIFSGSYQNTTPIFNRVLSFKPFVAIGVISYSLYLWHWPIIAYANYMSLTKTPVVCLVIFIVSIVLATLSYFFVEKPFRHKIKFNLTKSVLLLWITPIIIACLFALGTRHIAGFGFNSISKETQDKTSFYGVLKKDSLCYNEEGENPNFLKDSAILPDFKKCEIGRNKNDISPDVLVVGDSHAFSDTGMLNVMLKNAKLSGYVVTQSSTPLLIRKANEYENGSSVKNRDTVVVEMLKKHKFKYVVIAGNWVNHKPINILKQRLLNDIEFIESQGAVPVLMVDSPSSTIQPTCGLTRLGKILGSRCYFAKENPKFDDEEVNQLIYKIQANNKKVKVIDPTKIICDNEKCYTSIGETPLYFNQSTDYNSHLSYAGSTLIGELYLKKYDNPFLKTVTTSTETKT</sequence>
<feature type="transmembrane region" description="Helical" evidence="1">
    <location>
        <begin position="225"/>
        <end position="246"/>
    </location>
</feature>
<feature type="transmembrane region" description="Helical" evidence="1">
    <location>
        <begin position="147"/>
        <end position="162"/>
    </location>
</feature>
<feature type="domain" description="Acyltransferase 3" evidence="2">
    <location>
        <begin position="8"/>
        <end position="333"/>
    </location>
</feature>
<dbReference type="GO" id="GO:0016020">
    <property type="term" value="C:membrane"/>
    <property type="evidence" value="ECO:0007669"/>
    <property type="project" value="TreeGrafter"/>
</dbReference>
<keyword evidence="5" id="KW-0012">Acyltransferase</keyword>
<dbReference type="InterPro" id="IPR002656">
    <property type="entry name" value="Acyl_transf_3_dom"/>
</dbReference>
<dbReference type="InterPro" id="IPR043968">
    <property type="entry name" value="SGNH"/>
</dbReference>
<dbReference type="AlphaFoldDB" id="A0A2Z4XX94"/>
<dbReference type="KEGG" id="fad:CDH04_00810"/>
<feature type="transmembrane region" description="Helical" evidence="1">
    <location>
        <begin position="169"/>
        <end position="187"/>
    </location>
</feature>
<feature type="transmembrane region" description="Helical" evidence="1">
    <location>
        <begin position="252"/>
        <end position="270"/>
    </location>
</feature>
<keyword evidence="5" id="KW-0808">Transferase</keyword>
<dbReference type="Pfam" id="PF01757">
    <property type="entry name" value="Acyl_transf_3"/>
    <property type="match status" value="1"/>
</dbReference>
<dbReference type="OrthoDB" id="9767863at2"/>
<protein>
    <submittedName>
        <fullName evidence="5">Acyltransferase</fullName>
    </submittedName>
</protein>
<name>A0A2Z4XX94_9GAMM</name>
<reference evidence="4 6" key="1">
    <citation type="submission" date="2017-06" db="EMBL/GenBank/DDBJ databases">
        <title>Complete genome of Francisella adeliensis.</title>
        <authorList>
            <person name="Vallesi A."/>
            <person name="Sjodin A."/>
        </authorList>
    </citation>
    <scope>NUCLEOTIDE SEQUENCE [LARGE SCALE GENOMIC DNA]</scope>
    <source>
        <strain evidence="4 6">FDC440</strain>
    </source>
</reference>
<reference evidence="5 7" key="2">
    <citation type="submission" date="2019-08" db="EMBL/GenBank/DDBJ databases">
        <title>Complete genome sequences of Francisella adeliensis (FSC1325 and FSC1326).</title>
        <authorList>
            <person name="Ohrman C."/>
            <person name="Uneklint I."/>
            <person name="Vallesi A."/>
            <person name="Karlsson L."/>
            <person name="Sjodin A."/>
        </authorList>
    </citation>
    <scope>NUCLEOTIDE SEQUENCE [LARGE SCALE GENOMIC DNA]</scope>
    <source>
        <strain evidence="5 7">FSC1325</strain>
    </source>
</reference>
<dbReference type="InterPro" id="IPR050879">
    <property type="entry name" value="Acyltransferase_3"/>
</dbReference>
<dbReference type="Proteomes" id="UP000251120">
    <property type="component" value="Chromosome"/>
</dbReference>
<keyword evidence="1" id="KW-0812">Transmembrane</keyword>
<evidence type="ECO:0000313" key="7">
    <source>
        <dbReference type="Proteomes" id="UP000681131"/>
    </source>
</evidence>
<feature type="transmembrane region" description="Helical" evidence="1">
    <location>
        <begin position="193"/>
        <end position="213"/>
    </location>
</feature>